<reference evidence="1 2" key="2">
    <citation type="journal article" date="2016" name="Genome Announc.">
        <title>Complete Genome Sequence of Sphingopyxis macrogoltabida Strain 203N (NBRC 111659), a Polyethylene Glycol Degrader.</title>
        <authorList>
            <person name="Ohtsubo Y."/>
            <person name="Nonoyama S."/>
            <person name="Nagata Y."/>
            <person name="Numata M."/>
            <person name="Tsuchikane K."/>
            <person name="Hosoyama A."/>
            <person name="Yamazoe A."/>
            <person name="Tsuda M."/>
            <person name="Fujita N."/>
            <person name="Kawai F."/>
        </authorList>
    </citation>
    <scope>NUCLEOTIDE SEQUENCE [LARGE SCALE GENOMIC DNA]</scope>
    <source>
        <strain evidence="1 2">203N</strain>
    </source>
</reference>
<proteinExistence type="predicted"/>
<gene>
    <name evidence="1" type="ORF">ATM17_14615</name>
</gene>
<reference evidence="2" key="1">
    <citation type="submission" date="2015-11" db="EMBL/GenBank/DDBJ databases">
        <title>Complete genome sequence of a polyethylene-glycol degrader Sphingopyxis macrogoltabida 203N (NBRC 111659).</title>
        <authorList>
            <person name="Yoshiyuki O."/>
            <person name="Shouta N."/>
            <person name="Nagata Y."/>
            <person name="Numata M."/>
            <person name="Tsuchikane K."/>
            <person name="Hosoyama A."/>
            <person name="Yamazoe A."/>
            <person name="Tsuda M."/>
            <person name="Fujita N."/>
            <person name="Kawai F."/>
        </authorList>
    </citation>
    <scope>NUCLEOTIDE SEQUENCE [LARGE SCALE GENOMIC DNA]</scope>
    <source>
        <strain evidence="2">203N</strain>
    </source>
</reference>
<dbReference type="AlphaFoldDB" id="A0AAC8Z265"/>
<dbReference type="EMBL" id="CP013344">
    <property type="protein sequence ID" value="AMU90264.1"/>
    <property type="molecule type" value="Genomic_DNA"/>
</dbReference>
<accession>A0AAC8Z265</accession>
<organism evidence="1 2">
    <name type="scientific">Sphingopyxis macrogoltabida</name>
    <name type="common">Sphingomonas macrogoltabidus</name>
    <dbReference type="NCBI Taxonomy" id="33050"/>
    <lineage>
        <taxon>Bacteria</taxon>
        <taxon>Pseudomonadati</taxon>
        <taxon>Pseudomonadota</taxon>
        <taxon>Alphaproteobacteria</taxon>
        <taxon>Sphingomonadales</taxon>
        <taxon>Sphingomonadaceae</taxon>
        <taxon>Sphingopyxis</taxon>
    </lineage>
</organism>
<sequence length="72" mass="7888">MPCWPDLIADELVERGAAPADFHFASEQPACSTPGVELPHPAARMEFQSEGAFGKTACHTEFRAYRHAGPFQ</sequence>
<keyword evidence="2" id="KW-1185">Reference proteome</keyword>
<evidence type="ECO:0000313" key="2">
    <source>
        <dbReference type="Proteomes" id="UP000076088"/>
    </source>
</evidence>
<evidence type="ECO:0000313" key="1">
    <source>
        <dbReference type="EMBL" id="AMU90264.1"/>
    </source>
</evidence>
<protein>
    <submittedName>
        <fullName evidence="1">Uncharacterized protein</fullName>
    </submittedName>
</protein>
<dbReference type="Proteomes" id="UP000076088">
    <property type="component" value="Chromosome"/>
</dbReference>
<name>A0AAC8Z265_SPHMC</name>